<reference evidence="7" key="1">
    <citation type="journal article" date="2019" name="Int. J. Syst. Evol. Microbiol.">
        <title>The Global Catalogue of Microorganisms (GCM) 10K type strain sequencing project: providing services to taxonomists for standard genome sequencing and annotation.</title>
        <authorList>
            <consortium name="The Broad Institute Genomics Platform"/>
            <consortium name="The Broad Institute Genome Sequencing Center for Infectious Disease"/>
            <person name="Wu L."/>
            <person name="Ma J."/>
        </authorList>
    </citation>
    <scope>NUCLEOTIDE SEQUENCE [LARGE SCALE GENOMIC DNA]</scope>
    <source>
        <strain evidence="7">CCUG 59685</strain>
    </source>
</reference>
<proteinExistence type="inferred from homology"/>
<feature type="region of interest" description="RNA binding" evidence="4">
    <location>
        <begin position="272"/>
        <end position="278"/>
    </location>
</feature>
<keyword evidence="4" id="KW-0671">Queuosine biosynthesis</keyword>
<keyword evidence="4" id="KW-0862">Zinc</keyword>
<dbReference type="PANTHER" id="PTHR46499">
    <property type="entry name" value="QUEUINE TRNA-RIBOSYLTRANSFERASE"/>
    <property type="match status" value="1"/>
</dbReference>
<evidence type="ECO:0000256" key="2">
    <source>
        <dbReference type="ARBA" id="ARBA00022679"/>
    </source>
</evidence>
<dbReference type="EMBL" id="JBHTJW010000002">
    <property type="protein sequence ID" value="MFD0929335.1"/>
    <property type="molecule type" value="Genomic_DNA"/>
</dbReference>
<dbReference type="Proteomes" id="UP001597106">
    <property type="component" value="Unassembled WGS sequence"/>
</dbReference>
<dbReference type="NCBIfam" id="TIGR00449">
    <property type="entry name" value="tgt_general"/>
    <property type="match status" value="2"/>
</dbReference>
<dbReference type="Pfam" id="PF01702">
    <property type="entry name" value="TGT"/>
    <property type="match status" value="1"/>
</dbReference>
<feature type="region of interest" description="RNA binding; important for wobble base 34 recognition" evidence="4">
    <location>
        <begin position="296"/>
        <end position="300"/>
    </location>
</feature>
<comment type="subunit">
    <text evidence="4">Homodimer. Within each dimer, one monomer is responsible for RNA recognition and catalysis, while the other monomer binds to the replacement base PreQ1.</text>
</comment>
<comment type="catalytic activity">
    <reaction evidence="4">
        <text>7-aminomethyl-7-carbaguanine + guanosine(34) in tRNA = 7-aminomethyl-7-carbaguanosine(34) in tRNA + guanine</text>
        <dbReference type="Rhea" id="RHEA:24104"/>
        <dbReference type="Rhea" id="RHEA-COMP:10341"/>
        <dbReference type="Rhea" id="RHEA-COMP:10342"/>
        <dbReference type="ChEBI" id="CHEBI:16235"/>
        <dbReference type="ChEBI" id="CHEBI:58703"/>
        <dbReference type="ChEBI" id="CHEBI:74269"/>
        <dbReference type="ChEBI" id="CHEBI:82833"/>
        <dbReference type="EC" id="2.4.2.29"/>
    </reaction>
</comment>
<dbReference type="InterPro" id="IPR036511">
    <property type="entry name" value="TGT-like_sf"/>
</dbReference>
<comment type="pathway">
    <text evidence="4">tRNA modification; tRNA-queuosine biosynthesis.</text>
</comment>
<dbReference type="RefSeq" id="WP_379074817.1">
    <property type="nucleotide sequence ID" value="NZ_JBHTJW010000002.1"/>
</dbReference>
<evidence type="ECO:0000256" key="4">
    <source>
        <dbReference type="HAMAP-Rule" id="MF_00168"/>
    </source>
</evidence>
<comment type="cofactor">
    <cofactor evidence="4">
        <name>Zn(2+)</name>
        <dbReference type="ChEBI" id="CHEBI:29105"/>
    </cofactor>
    <text evidence="4">Binds 1 zinc ion per subunit.</text>
</comment>
<keyword evidence="1 4" id="KW-0328">Glycosyltransferase</keyword>
<keyword evidence="4" id="KW-0479">Metal-binding</keyword>
<evidence type="ECO:0000256" key="1">
    <source>
        <dbReference type="ARBA" id="ARBA00022676"/>
    </source>
</evidence>
<dbReference type="InterPro" id="IPR050076">
    <property type="entry name" value="ArchSynthase1/Queuine_TRR"/>
</dbReference>
<evidence type="ECO:0000313" key="7">
    <source>
        <dbReference type="Proteomes" id="UP001597106"/>
    </source>
</evidence>
<keyword evidence="7" id="KW-1185">Reference proteome</keyword>
<feature type="binding site" evidence="4">
    <location>
        <position position="360"/>
    </location>
    <ligand>
        <name>Zn(2+)</name>
        <dbReference type="ChEBI" id="CHEBI:29105"/>
    </ligand>
</feature>
<feature type="active site" description="Nucleophile" evidence="4">
    <location>
        <position position="291"/>
    </location>
</feature>
<dbReference type="InterPro" id="IPR002616">
    <property type="entry name" value="tRNA_ribo_trans-like"/>
</dbReference>
<dbReference type="PANTHER" id="PTHR46499:SF1">
    <property type="entry name" value="QUEUINE TRNA-RIBOSYLTRANSFERASE"/>
    <property type="match status" value="1"/>
</dbReference>
<comment type="caution">
    <text evidence="6">The sequence shown here is derived from an EMBL/GenBank/DDBJ whole genome shotgun (WGS) entry which is preliminary data.</text>
</comment>
<evidence type="ECO:0000259" key="5">
    <source>
        <dbReference type="Pfam" id="PF01702"/>
    </source>
</evidence>
<dbReference type="InterPro" id="IPR004803">
    <property type="entry name" value="TGT"/>
</dbReference>
<evidence type="ECO:0000256" key="3">
    <source>
        <dbReference type="ARBA" id="ARBA00022694"/>
    </source>
</evidence>
<feature type="active site" description="Proton acceptor" evidence="4">
    <location>
        <position position="89"/>
    </location>
</feature>
<feature type="binding site" evidence="4">
    <location>
        <position position="331"/>
    </location>
    <ligand>
        <name>Zn(2+)</name>
        <dbReference type="ChEBI" id="CHEBI:29105"/>
    </ligand>
</feature>
<dbReference type="HAMAP" id="MF_00168">
    <property type="entry name" value="Q_tRNA_Tgt"/>
    <property type="match status" value="1"/>
</dbReference>
<feature type="binding site" evidence="4">
    <location>
        <begin position="89"/>
        <end position="93"/>
    </location>
    <ligand>
        <name>substrate</name>
    </ligand>
</feature>
<dbReference type="Gene3D" id="3.20.20.105">
    <property type="entry name" value="Queuine tRNA-ribosyltransferase-like"/>
    <property type="match status" value="1"/>
</dbReference>
<feature type="binding site" evidence="4">
    <location>
        <position position="334"/>
    </location>
    <ligand>
        <name>Zn(2+)</name>
        <dbReference type="ChEBI" id="CHEBI:29105"/>
    </ligand>
</feature>
<dbReference type="EC" id="2.4.2.29" evidence="4"/>
<accession>A0ABW3GFK2</accession>
<organism evidence="6 7">
    <name type="scientific">Methylophilus glucosoxydans</name>
    <dbReference type="NCBI Taxonomy" id="752553"/>
    <lineage>
        <taxon>Bacteria</taxon>
        <taxon>Pseudomonadati</taxon>
        <taxon>Pseudomonadota</taxon>
        <taxon>Betaproteobacteria</taxon>
        <taxon>Nitrosomonadales</taxon>
        <taxon>Methylophilaceae</taxon>
        <taxon>Methylophilus</taxon>
    </lineage>
</organism>
<feature type="domain" description="tRNA-guanine(15) transglycosylase-like" evidence="5">
    <location>
        <begin position="10"/>
        <end position="393"/>
    </location>
</feature>
<comment type="similarity">
    <text evidence="4">Belongs to the queuine tRNA-ribosyltransferase family.</text>
</comment>
<gene>
    <name evidence="4" type="primary">tgt</name>
    <name evidence="6" type="ORF">ACFQ1T_06030</name>
</gene>
<feature type="binding site" evidence="4">
    <location>
        <position position="143"/>
    </location>
    <ligand>
        <name>substrate</name>
    </ligand>
</feature>
<feature type="binding site" evidence="4">
    <location>
        <position position="329"/>
    </location>
    <ligand>
        <name>Zn(2+)</name>
        <dbReference type="ChEBI" id="CHEBI:29105"/>
    </ligand>
</feature>
<feature type="binding site" evidence="4">
    <location>
        <position position="241"/>
    </location>
    <ligand>
        <name>substrate</name>
    </ligand>
</feature>
<evidence type="ECO:0000313" key="6">
    <source>
        <dbReference type="EMBL" id="MFD0929335.1"/>
    </source>
</evidence>
<keyword evidence="2 4" id="KW-0808">Transferase</keyword>
<comment type="function">
    <text evidence="4">Catalyzes the base-exchange of a guanine (G) residue with the queuine precursor 7-aminomethyl-7-deazaguanine (PreQ1) at position 34 (anticodon wobble position) in tRNAs with GU(N) anticodons (tRNA-Asp, -Asn, -His and -Tyr). Catalysis occurs through a double-displacement mechanism. The nucleophile active site attacks the C1' of nucleotide 34 to detach the guanine base from the RNA, forming a covalent enzyme-RNA intermediate. The proton acceptor active site deprotonates the incoming PreQ1, allowing a nucleophilic attack on the C1' of the ribose to form the product. After dissociation, two additional enzymatic reactions on the tRNA convert PreQ1 to queuine (Q), resulting in the hypermodified nucleoside queuosine (7-(((4,5-cis-dihydroxy-2-cyclopenten-1-yl)amino)methyl)-7-deazaguanosine).</text>
</comment>
<sequence>MQFSLHNTDGLARRGTVSLPHGEVQTPAFMPVGTYGTVKAMSPQELNEIQAHIVLGNTFHLWLRPGLEVIAAHDGLHKFMGWEKPILTDSGGFQVWSLGELRKITEEGVKFQSPINGDRCFLTPEESMRIQRVLNSDIVMIFDECTPYPASHDQARKSMELSLRWAQRSRDAFNVYQTHTIAHTLTLQGGQEQIAQLGADNTPSNGNALFGIIQGGMYEDLRDISRQGLEAIGFDGYAIGGLSVGEPKEDMLRILAHTAPQMPKDKPRYLMGVGTPEDLVDAVSYGIDMFDCVMPTRNARNGWLFTQYGDVKIKNASYKTDTRPLDDECDCYTCQHFSRAYLHHLHRIGEILGARLNTIHNLHYYQVLMQGMRAAIEENRFEAFKAEFARKRAEKR</sequence>
<keyword evidence="3 4" id="KW-0819">tRNA processing</keyword>
<feature type="binding site" evidence="4">
    <location>
        <position position="214"/>
    </location>
    <ligand>
        <name>substrate</name>
    </ligand>
</feature>
<name>A0ABW3GFK2_9PROT</name>
<dbReference type="SUPFAM" id="SSF51713">
    <property type="entry name" value="tRNA-guanine transglycosylase"/>
    <property type="match status" value="1"/>
</dbReference>
<protein>
    <recommendedName>
        <fullName evidence="4">Queuine tRNA-ribosyltransferase</fullName>
        <ecNumber evidence="4">2.4.2.29</ecNumber>
    </recommendedName>
    <alternativeName>
        <fullName evidence="4">Guanine insertion enzyme</fullName>
    </alternativeName>
    <alternativeName>
        <fullName evidence="4">tRNA-guanine transglycosylase</fullName>
    </alternativeName>
</protein>